<dbReference type="CTD" id="6725"/>
<dbReference type="Pfam" id="PF14604">
    <property type="entry name" value="SH3_9"/>
    <property type="match status" value="1"/>
</dbReference>
<dbReference type="SUPFAM" id="SSF56112">
    <property type="entry name" value="Protein kinase-like (PK-like)"/>
    <property type="match status" value="1"/>
</dbReference>
<dbReference type="FunFam" id="3.30.200.20:FF:000053">
    <property type="entry name" value="Tyrosine-protein kinase"/>
    <property type="match status" value="1"/>
</dbReference>
<dbReference type="PRINTS" id="PR00109">
    <property type="entry name" value="TYRKINASE"/>
</dbReference>
<keyword evidence="6 9" id="KW-0727">SH2 domain</keyword>
<evidence type="ECO:0000256" key="11">
    <source>
        <dbReference type="PROSITE-ProRule" id="PRU10141"/>
    </source>
</evidence>
<dbReference type="Gene3D" id="3.30.505.10">
    <property type="entry name" value="SH2 domain"/>
    <property type="match status" value="1"/>
</dbReference>
<evidence type="ECO:0000313" key="18">
    <source>
        <dbReference type="RefSeq" id="XP_033770818.1"/>
    </source>
</evidence>
<dbReference type="SUPFAM" id="SSF50044">
    <property type="entry name" value="SH3-domain"/>
    <property type="match status" value="1"/>
</dbReference>
<comment type="similarity">
    <text evidence="12">Belongs to the protein kinase superfamily. Tyr protein kinase family.</text>
</comment>
<evidence type="ECO:0000256" key="2">
    <source>
        <dbReference type="ARBA" id="ARBA00022679"/>
    </source>
</evidence>
<protein>
    <recommendedName>
        <fullName evidence="12">Tyrosine-protein kinase</fullName>
        <ecNumber evidence="12">2.7.10.2</ecNumber>
    </recommendedName>
</protein>
<dbReference type="SMART" id="SM00219">
    <property type="entry name" value="TyrKc"/>
    <property type="match status" value="1"/>
</dbReference>
<dbReference type="GO" id="GO:0004715">
    <property type="term" value="F:non-membrane spanning protein tyrosine kinase activity"/>
    <property type="evidence" value="ECO:0007669"/>
    <property type="project" value="UniProtKB-EC"/>
</dbReference>
<dbReference type="PRINTS" id="PR00452">
    <property type="entry name" value="SH3DOMAIN"/>
</dbReference>
<feature type="binding site" evidence="11">
    <location>
        <position position="255"/>
    </location>
    <ligand>
        <name>ATP</name>
        <dbReference type="ChEBI" id="CHEBI:30616"/>
    </ligand>
</feature>
<feature type="domain" description="SH2" evidence="14">
    <location>
        <begin position="117"/>
        <end position="209"/>
    </location>
</feature>
<keyword evidence="4 12" id="KW-0418">Kinase</keyword>
<evidence type="ECO:0000259" key="16">
    <source>
        <dbReference type="PROSITE" id="PS50011"/>
    </source>
</evidence>
<evidence type="ECO:0000259" key="15">
    <source>
        <dbReference type="PROSITE" id="PS50002"/>
    </source>
</evidence>
<dbReference type="AlphaFoldDB" id="A0A6P8P721"/>
<dbReference type="PROSITE" id="PS00107">
    <property type="entry name" value="PROTEIN_KINASE_ATP"/>
    <property type="match status" value="1"/>
</dbReference>
<dbReference type="EC" id="2.7.10.2" evidence="12"/>
<comment type="catalytic activity">
    <reaction evidence="8 12">
        <text>L-tyrosyl-[protein] + ATP = O-phospho-L-tyrosyl-[protein] + ADP + H(+)</text>
        <dbReference type="Rhea" id="RHEA:10596"/>
        <dbReference type="Rhea" id="RHEA-COMP:10136"/>
        <dbReference type="Rhea" id="RHEA-COMP:20101"/>
        <dbReference type="ChEBI" id="CHEBI:15378"/>
        <dbReference type="ChEBI" id="CHEBI:30616"/>
        <dbReference type="ChEBI" id="CHEBI:46858"/>
        <dbReference type="ChEBI" id="CHEBI:61978"/>
        <dbReference type="ChEBI" id="CHEBI:456216"/>
        <dbReference type="EC" id="2.7.10.2"/>
    </reaction>
</comment>
<dbReference type="FunFam" id="1.10.510.10:FF:000458">
    <property type="entry name" value="Tyrosine-protein kinase"/>
    <property type="match status" value="1"/>
</dbReference>
<dbReference type="PROSITE" id="PS50001">
    <property type="entry name" value="SH2"/>
    <property type="match status" value="1"/>
</dbReference>
<feature type="compositionally biased region" description="Polar residues" evidence="13">
    <location>
        <begin position="27"/>
        <end position="45"/>
    </location>
</feature>
<dbReference type="PRINTS" id="PR00401">
    <property type="entry name" value="SH2DOMAIN"/>
</dbReference>
<dbReference type="Pfam" id="PF00017">
    <property type="entry name" value="SH2"/>
    <property type="match status" value="1"/>
</dbReference>
<evidence type="ECO:0000256" key="3">
    <source>
        <dbReference type="ARBA" id="ARBA00022741"/>
    </source>
</evidence>
<dbReference type="Proteomes" id="UP000515159">
    <property type="component" value="Chromosome 11"/>
</dbReference>
<evidence type="ECO:0000256" key="10">
    <source>
        <dbReference type="PROSITE-ProRule" id="PRU00192"/>
    </source>
</evidence>
<dbReference type="InterPro" id="IPR020635">
    <property type="entry name" value="Tyr_kinase_cat_dom"/>
</dbReference>
<feature type="domain" description="SH3" evidence="15">
    <location>
        <begin position="48"/>
        <end position="109"/>
    </location>
</feature>
<dbReference type="RefSeq" id="XP_033770818.1">
    <property type="nucleotide sequence ID" value="XM_033914927.1"/>
</dbReference>
<dbReference type="InterPro" id="IPR036028">
    <property type="entry name" value="SH3-like_dom_sf"/>
</dbReference>
<feature type="region of interest" description="Disordered" evidence="13">
    <location>
        <begin position="26"/>
        <end position="45"/>
    </location>
</feature>
<dbReference type="InterPro" id="IPR001452">
    <property type="entry name" value="SH3_domain"/>
</dbReference>
<dbReference type="OrthoDB" id="28230at2759"/>
<gene>
    <name evidence="18" type="primary">SRMS</name>
</gene>
<evidence type="ECO:0000256" key="8">
    <source>
        <dbReference type="ARBA" id="ARBA00051245"/>
    </source>
</evidence>
<accession>A0A6P8P721</accession>
<dbReference type="Gene3D" id="1.10.510.10">
    <property type="entry name" value="Transferase(Phosphotransferase) domain 1"/>
    <property type="match status" value="1"/>
</dbReference>
<evidence type="ECO:0000259" key="14">
    <source>
        <dbReference type="PROSITE" id="PS50001"/>
    </source>
</evidence>
<dbReference type="InterPro" id="IPR008266">
    <property type="entry name" value="Tyr_kinase_AS"/>
</dbReference>
<dbReference type="FunCoup" id="A0A6P8P721">
    <property type="interactions" value="40"/>
</dbReference>
<dbReference type="SMART" id="SM00326">
    <property type="entry name" value="SH3"/>
    <property type="match status" value="1"/>
</dbReference>
<evidence type="ECO:0000256" key="9">
    <source>
        <dbReference type="PROSITE-ProRule" id="PRU00191"/>
    </source>
</evidence>
<dbReference type="PANTHER" id="PTHR24418">
    <property type="entry name" value="TYROSINE-PROTEIN KINASE"/>
    <property type="match status" value="1"/>
</dbReference>
<sequence length="489" mass="56531">MEVFARKNMSFLDCLWDRMWPHLEQPSGMSASPDQNQNLSLKEASDPSTSTTFIALYDFRARSNEELTVRQGESLHVIRKQGDYVLAVKTCGSSEVGLVPTNYVVESSKEFFFNEPWYFDGISRTEAEKLLFSSLNQPGSYLIRPSETYTDQYSLSVRIQNRVIHFCIKKTDNGKFYIQKNRSFSSLQDLLTFYKMNWKHIKSPVLYPCVRQELLSTDAWEQPRSDFQPRRKLGEGYFGEVWEGMWKGTYPVAIKTMKQADVNKTDLQKEIQALKSLQHPNLIQLFAVCTIGEPIYIVTELMQKGNLLSYINSLEGRVLSPLHLMYITCQVAEGMAYLAEKHVVHRDLAARNILVGDNLSCKIADFGLARLLKEEFYSPSSNTKIPVKWTAPEAANYQRYSLKSDVWSYGIVLFEIFTYGEQPYSGMTNREVLEQLSHGYRLPRPRACPVDVYQIMLSCWRDEEDMRPSFQNLRDKLNSINTNLNHMQK</sequence>
<dbReference type="InterPro" id="IPR036860">
    <property type="entry name" value="SH2_dom_sf"/>
</dbReference>
<evidence type="ECO:0000256" key="6">
    <source>
        <dbReference type="ARBA" id="ARBA00022999"/>
    </source>
</evidence>
<evidence type="ECO:0000313" key="17">
    <source>
        <dbReference type="Proteomes" id="UP000515159"/>
    </source>
</evidence>
<dbReference type="GO" id="GO:0005524">
    <property type="term" value="F:ATP binding"/>
    <property type="evidence" value="ECO:0007669"/>
    <property type="project" value="UniProtKB-UniRule"/>
</dbReference>
<evidence type="ECO:0000256" key="7">
    <source>
        <dbReference type="ARBA" id="ARBA00023137"/>
    </source>
</evidence>
<keyword evidence="3 11" id="KW-0547">Nucleotide-binding</keyword>
<evidence type="ECO:0000256" key="4">
    <source>
        <dbReference type="ARBA" id="ARBA00022777"/>
    </source>
</evidence>
<dbReference type="InterPro" id="IPR011009">
    <property type="entry name" value="Kinase-like_dom_sf"/>
</dbReference>
<dbReference type="Pfam" id="PF07714">
    <property type="entry name" value="PK_Tyr_Ser-Thr"/>
    <property type="match status" value="1"/>
</dbReference>
<dbReference type="InterPro" id="IPR017441">
    <property type="entry name" value="Protein_kinase_ATP_BS"/>
</dbReference>
<evidence type="ECO:0000256" key="5">
    <source>
        <dbReference type="ARBA" id="ARBA00022840"/>
    </source>
</evidence>
<keyword evidence="2 12" id="KW-0808">Transferase</keyword>
<name>A0A6P8P721_GEOSA</name>
<dbReference type="InParanoid" id="A0A6P8P721"/>
<keyword evidence="1 10" id="KW-0728">SH3 domain</keyword>
<evidence type="ECO:0000256" key="1">
    <source>
        <dbReference type="ARBA" id="ARBA00022443"/>
    </source>
</evidence>
<keyword evidence="5 11" id="KW-0067">ATP-binding</keyword>
<dbReference type="InterPro" id="IPR000719">
    <property type="entry name" value="Prot_kinase_dom"/>
</dbReference>
<dbReference type="GeneID" id="117345784"/>
<dbReference type="InterPro" id="IPR001245">
    <property type="entry name" value="Ser-Thr/Tyr_kinase_cat_dom"/>
</dbReference>
<dbReference type="Gene3D" id="2.30.30.40">
    <property type="entry name" value="SH3 Domains"/>
    <property type="match status" value="1"/>
</dbReference>
<dbReference type="KEGG" id="gsh:117345784"/>
<feature type="domain" description="Protein kinase" evidence="16">
    <location>
        <begin position="227"/>
        <end position="484"/>
    </location>
</feature>
<dbReference type="InterPro" id="IPR000980">
    <property type="entry name" value="SH2"/>
</dbReference>
<keyword evidence="7 12" id="KW-0829">Tyrosine-protein kinase</keyword>
<dbReference type="PROSITE" id="PS50011">
    <property type="entry name" value="PROTEIN_KINASE_DOM"/>
    <property type="match status" value="1"/>
</dbReference>
<dbReference type="SUPFAM" id="SSF55550">
    <property type="entry name" value="SH2 domain"/>
    <property type="match status" value="1"/>
</dbReference>
<dbReference type="SMART" id="SM00252">
    <property type="entry name" value="SH2"/>
    <property type="match status" value="1"/>
</dbReference>
<proteinExistence type="inferred from homology"/>
<evidence type="ECO:0000256" key="13">
    <source>
        <dbReference type="SAM" id="MobiDB-lite"/>
    </source>
</evidence>
<evidence type="ECO:0000256" key="12">
    <source>
        <dbReference type="RuleBase" id="RU362096"/>
    </source>
</evidence>
<keyword evidence="17" id="KW-1185">Reference proteome</keyword>
<dbReference type="PROSITE" id="PS50002">
    <property type="entry name" value="SH3"/>
    <property type="match status" value="1"/>
</dbReference>
<reference evidence="18" key="1">
    <citation type="submission" date="2025-08" db="UniProtKB">
        <authorList>
            <consortium name="RefSeq"/>
        </authorList>
    </citation>
    <scope>IDENTIFICATION</scope>
</reference>
<organism evidence="17 18">
    <name type="scientific">Geotrypetes seraphini</name>
    <name type="common">Gaboon caecilian</name>
    <name type="synonym">Caecilia seraphini</name>
    <dbReference type="NCBI Taxonomy" id="260995"/>
    <lineage>
        <taxon>Eukaryota</taxon>
        <taxon>Metazoa</taxon>
        <taxon>Chordata</taxon>
        <taxon>Craniata</taxon>
        <taxon>Vertebrata</taxon>
        <taxon>Euteleostomi</taxon>
        <taxon>Amphibia</taxon>
        <taxon>Gymnophiona</taxon>
        <taxon>Geotrypetes</taxon>
    </lineage>
</organism>
<dbReference type="InterPro" id="IPR050198">
    <property type="entry name" value="Non-receptor_tyrosine_kinases"/>
</dbReference>
<dbReference type="PROSITE" id="PS00109">
    <property type="entry name" value="PROTEIN_KINASE_TYR"/>
    <property type="match status" value="1"/>
</dbReference>